<evidence type="ECO:0000313" key="7">
    <source>
        <dbReference type="EMBL" id="KAJ8772835.1"/>
    </source>
</evidence>
<keyword evidence="5" id="KW-0677">Repeat</keyword>
<dbReference type="GO" id="GO:0005576">
    <property type="term" value="C:extracellular region"/>
    <property type="evidence" value="ECO:0007669"/>
    <property type="project" value="UniProtKB-SubCell"/>
</dbReference>
<keyword evidence="3" id="KW-0433">Leucine-rich repeat</keyword>
<comment type="subcellular location">
    <subcellularLocation>
        <location evidence="1">Secreted</location>
    </subcellularLocation>
</comment>
<evidence type="ECO:0000256" key="6">
    <source>
        <dbReference type="SAM" id="SignalP"/>
    </source>
</evidence>
<evidence type="ECO:0000256" key="4">
    <source>
        <dbReference type="ARBA" id="ARBA00022729"/>
    </source>
</evidence>
<dbReference type="PANTHER" id="PTHR32093:SF91">
    <property type="entry name" value="LEUCINE-RICH REPEAT-CONTAINING N-TERMINAL PLANT-TYPE DOMAIN-CONTAINING PROTEIN"/>
    <property type="match status" value="1"/>
</dbReference>
<evidence type="ECO:0000256" key="2">
    <source>
        <dbReference type="ARBA" id="ARBA00022525"/>
    </source>
</evidence>
<keyword evidence="4 6" id="KW-0732">Signal</keyword>
<evidence type="ECO:0000256" key="3">
    <source>
        <dbReference type="ARBA" id="ARBA00022614"/>
    </source>
</evidence>
<comment type="caution">
    <text evidence="7">The sequence shown here is derived from an EMBL/GenBank/DDBJ whole genome shotgun (WGS) entry which is preliminary data.</text>
</comment>
<dbReference type="Proteomes" id="UP001159364">
    <property type="component" value="Linkage Group LG02"/>
</dbReference>
<feature type="chain" id="PRO_5043944943" evidence="6">
    <location>
        <begin position="22"/>
        <end position="430"/>
    </location>
</feature>
<evidence type="ECO:0000256" key="5">
    <source>
        <dbReference type="ARBA" id="ARBA00022737"/>
    </source>
</evidence>
<sequence>MSSMLIVSLLSISLTSLVVNTVPIDTTIENLELTVGGRGRGLRKGCNSEKYKTPITVQCPKPPLPQAPPPKHLPLETEVLVFADQRLAVVYTVIQKFKSTITSDPLNITGTWVGADICNYRGFFCDNPPDNKSAIALASIDFNGFQLAAPTLDGFLDQLPDVALFHANSNFFSGTISSNIAKLPYLYEFDISNNLFSGPFPTAVLGMDGLTFLDIRFNFFTGSVPPKVFTQNLEVLFLNDNSFTTTLPDNLGSTHILYLTLANNKLIGPLPTGIFKAFSSLTEVLLLNNQITGCLPYEIGLLKATVVFDAGNNELVGPLPISLACLDNVEQLNFAGNQLFGMVPEEACKLPNLVNLSLSNNYFIEVGPWCRLLIEKGVLDIRNNCIPDLPFQRTVFECADFFAHPKYCPNMWSEAFIPCKHVFTSRSRIP</sequence>
<dbReference type="Pfam" id="PF00560">
    <property type="entry name" value="LRR_1"/>
    <property type="match status" value="1"/>
</dbReference>
<proteinExistence type="predicted"/>
<name>A0AAV8U392_9ROSI</name>
<organism evidence="7 8">
    <name type="scientific">Erythroxylum novogranatense</name>
    <dbReference type="NCBI Taxonomy" id="1862640"/>
    <lineage>
        <taxon>Eukaryota</taxon>
        <taxon>Viridiplantae</taxon>
        <taxon>Streptophyta</taxon>
        <taxon>Embryophyta</taxon>
        <taxon>Tracheophyta</taxon>
        <taxon>Spermatophyta</taxon>
        <taxon>Magnoliopsida</taxon>
        <taxon>eudicotyledons</taxon>
        <taxon>Gunneridae</taxon>
        <taxon>Pentapetalae</taxon>
        <taxon>rosids</taxon>
        <taxon>fabids</taxon>
        <taxon>Malpighiales</taxon>
        <taxon>Erythroxylaceae</taxon>
        <taxon>Erythroxylum</taxon>
    </lineage>
</organism>
<evidence type="ECO:0000256" key="1">
    <source>
        <dbReference type="ARBA" id="ARBA00004613"/>
    </source>
</evidence>
<keyword evidence="8" id="KW-1185">Reference proteome</keyword>
<dbReference type="AlphaFoldDB" id="A0AAV8U392"/>
<keyword evidence="2" id="KW-0964">Secreted</keyword>
<dbReference type="SUPFAM" id="SSF52058">
    <property type="entry name" value="L domain-like"/>
    <property type="match status" value="1"/>
</dbReference>
<gene>
    <name evidence="7" type="ORF">K2173_028012</name>
</gene>
<dbReference type="InterPro" id="IPR051582">
    <property type="entry name" value="LRR_extensin-like_regulator"/>
</dbReference>
<accession>A0AAV8U392</accession>
<dbReference type="PANTHER" id="PTHR32093">
    <property type="entry name" value="LEUCINE-RICH REPEAT EXTENSIN-LIKE PROTEIN 3-RELATED"/>
    <property type="match status" value="1"/>
</dbReference>
<evidence type="ECO:0000313" key="8">
    <source>
        <dbReference type="Proteomes" id="UP001159364"/>
    </source>
</evidence>
<feature type="signal peptide" evidence="6">
    <location>
        <begin position="1"/>
        <end position="21"/>
    </location>
</feature>
<dbReference type="EMBL" id="JAIWQS010000002">
    <property type="protein sequence ID" value="KAJ8772835.1"/>
    <property type="molecule type" value="Genomic_DNA"/>
</dbReference>
<dbReference type="InterPro" id="IPR001611">
    <property type="entry name" value="Leu-rich_rpt"/>
</dbReference>
<dbReference type="InterPro" id="IPR032675">
    <property type="entry name" value="LRR_dom_sf"/>
</dbReference>
<dbReference type="Gene3D" id="3.80.10.10">
    <property type="entry name" value="Ribonuclease Inhibitor"/>
    <property type="match status" value="2"/>
</dbReference>
<reference evidence="7 8" key="1">
    <citation type="submission" date="2021-09" db="EMBL/GenBank/DDBJ databases">
        <title>Genomic insights and catalytic innovation underlie evolution of tropane alkaloids biosynthesis.</title>
        <authorList>
            <person name="Wang Y.-J."/>
            <person name="Tian T."/>
            <person name="Huang J.-P."/>
            <person name="Huang S.-X."/>
        </authorList>
    </citation>
    <scope>NUCLEOTIDE SEQUENCE [LARGE SCALE GENOMIC DNA]</scope>
    <source>
        <strain evidence="7">KIB-2018</strain>
        <tissue evidence="7">Leaf</tissue>
    </source>
</reference>
<protein>
    <submittedName>
        <fullName evidence="7">Uncharacterized protein</fullName>
    </submittedName>
</protein>